<sequence>VHHLAVRADQELGEVPLDRFRAQHAGRLTLQMLPQRVRSVAVDLDLGKHREADAVVLFAEVADLGFVAGFLVAELVAGEAQHFEAGAAAV</sequence>
<dbReference type="AntiFam" id="ANF00238">
    <property type="entry name" value="Shadow ORF (opposite gpx1)"/>
</dbReference>
<proteinExistence type="predicted"/>
<comment type="caution">
    <text evidence="1">The sequence shown here is derived from an EMBL/GenBank/DDBJ whole genome shotgun (WGS) entry which is preliminary data.</text>
</comment>
<accession>A0A699X960</accession>
<organism evidence="1">
    <name type="scientific">Tanacetum cinerariifolium</name>
    <name type="common">Dalmatian daisy</name>
    <name type="synonym">Chrysanthemum cinerariifolium</name>
    <dbReference type="NCBI Taxonomy" id="118510"/>
    <lineage>
        <taxon>Eukaryota</taxon>
        <taxon>Viridiplantae</taxon>
        <taxon>Streptophyta</taxon>
        <taxon>Embryophyta</taxon>
        <taxon>Tracheophyta</taxon>
        <taxon>Spermatophyta</taxon>
        <taxon>Magnoliopsida</taxon>
        <taxon>eudicotyledons</taxon>
        <taxon>Gunneridae</taxon>
        <taxon>Pentapetalae</taxon>
        <taxon>asterids</taxon>
        <taxon>campanulids</taxon>
        <taxon>Asterales</taxon>
        <taxon>Asteraceae</taxon>
        <taxon>Asteroideae</taxon>
        <taxon>Anthemideae</taxon>
        <taxon>Anthemidinae</taxon>
        <taxon>Tanacetum</taxon>
    </lineage>
</organism>
<dbReference type="EMBL" id="BKCJ011832284">
    <property type="protein sequence ID" value="GFD56692.1"/>
    <property type="molecule type" value="Genomic_DNA"/>
</dbReference>
<evidence type="ECO:0000313" key="1">
    <source>
        <dbReference type="EMBL" id="GFD56692.1"/>
    </source>
</evidence>
<dbReference type="AlphaFoldDB" id="A0A699X960"/>
<protein>
    <submittedName>
        <fullName evidence="1">Uncharacterized protein</fullName>
    </submittedName>
</protein>
<name>A0A699X960_TANCI</name>
<feature type="non-terminal residue" evidence="1">
    <location>
        <position position="90"/>
    </location>
</feature>
<reference evidence="1" key="1">
    <citation type="journal article" date="2019" name="Sci. Rep.">
        <title>Draft genome of Tanacetum cinerariifolium, the natural source of mosquito coil.</title>
        <authorList>
            <person name="Yamashiro T."/>
            <person name="Shiraishi A."/>
            <person name="Satake H."/>
            <person name="Nakayama K."/>
        </authorList>
    </citation>
    <scope>NUCLEOTIDE SEQUENCE</scope>
</reference>
<gene>
    <name evidence="1" type="ORF">Tci_928661</name>
</gene>
<feature type="non-terminal residue" evidence="1">
    <location>
        <position position="1"/>
    </location>
</feature>